<accession>A0A0P1AFY9</accession>
<name>A0A0P1AFY9_PLAHL</name>
<dbReference type="RefSeq" id="XP_024576032.1">
    <property type="nucleotide sequence ID" value="XM_024725234.1"/>
</dbReference>
<dbReference type="OrthoDB" id="154361at2759"/>
<dbReference type="STRING" id="4781.A0A0P1AFY9"/>
<proteinExistence type="predicted"/>
<dbReference type="AlphaFoldDB" id="A0A0P1AFY9"/>
<protein>
    <recommendedName>
        <fullName evidence="3">Retrotransposon gag domain-containing protein</fullName>
    </recommendedName>
</protein>
<reference evidence="2" key="1">
    <citation type="submission" date="2014-09" db="EMBL/GenBank/DDBJ databases">
        <authorList>
            <person name="Sharma Rahul"/>
            <person name="Thines Marco"/>
        </authorList>
    </citation>
    <scope>NUCLEOTIDE SEQUENCE [LARGE SCALE GENOMIC DNA]</scope>
</reference>
<organism evidence="1 2">
    <name type="scientific">Plasmopara halstedii</name>
    <name type="common">Downy mildew of sunflower</name>
    <dbReference type="NCBI Taxonomy" id="4781"/>
    <lineage>
        <taxon>Eukaryota</taxon>
        <taxon>Sar</taxon>
        <taxon>Stramenopiles</taxon>
        <taxon>Oomycota</taxon>
        <taxon>Peronosporomycetes</taxon>
        <taxon>Peronosporales</taxon>
        <taxon>Peronosporaceae</taxon>
        <taxon>Plasmopara</taxon>
    </lineage>
</organism>
<dbReference type="OMA" id="REWALMC"/>
<dbReference type="EMBL" id="CCYD01000435">
    <property type="protein sequence ID" value="CEG39663.1"/>
    <property type="molecule type" value="Genomic_DNA"/>
</dbReference>
<evidence type="ECO:0008006" key="3">
    <source>
        <dbReference type="Google" id="ProtNLM"/>
    </source>
</evidence>
<dbReference type="GeneID" id="36404955"/>
<keyword evidence="2" id="KW-1185">Reference proteome</keyword>
<dbReference type="Proteomes" id="UP000054928">
    <property type="component" value="Unassembled WGS sequence"/>
</dbReference>
<sequence length="154" mass="16782">MQDGLNKLMSLLGPEGIQHLVAQGPEAIGARLEAVPSYENAQLEYLQQEMSASFSSMTPPSVTDDFPRPMPPMMSVKVFEGKDGEDLLLWVKEVETAIASAMLQTEQQRVVLAIFKLGGRAREWALMCGTSVGAKFPSSAELKLQLSLVFSPPN</sequence>
<evidence type="ECO:0000313" key="1">
    <source>
        <dbReference type="EMBL" id="CEG39663.1"/>
    </source>
</evidence>
<evidence type="ECO:0000313" key="2">
    <source>
        <dbReference type="Proteomes" id="UP000054928"/>
    </source>
</evidence>